<dbReference type="InterPro" id="IPR036890">
    <property type="entry name" value="HATPase_C_sf"/>
</dbReference>
<comment type="subcellular location">
    <subcellularLocation>
        <location evidence="2">Cell membrane</location>
    </subcellularLocation>
</comment>
<dbReference type="PROSITE" id="PS50109">
    <property type="entry name" value="HIS_KIN"/>
    <property type="match status" value="1"/>
</dbReference>
<keyword evidence="4" id="KW-1003">Cell membrane</keyword>
<sequence length="385" mass="41596">MNSSLTILLALAAGLIVGAGFVLVLTRDKRKKQLEAIEAERTIPEGAVEILDLLTSAGVILNGSNTVVRATNGALALGLVQNRLLIHSELVRLVELVRGTGKNQTIEAELSTGLRGETIWVQARAARMDNKNVMLLVEDRTEAKRLEDTRRDFVANISHELKTPIGAIGLLAEALQDATDDPAMVTKFAGNLYKESRRLGSLVQEIIQLSRLQSAELSKTGELVDLEGIVHESVERNQVIAEAKNISIEVDAPSGIVVYGDHEMLTMAVKNLIENAILYSEADSTVGLGLRAIDGVAEIAVTDHGVGIAAEDQERIFERFYRVDPSRSRETGGTGLGLAIVKHVASNHRGEIKLFSQVGLGSTFTLRLPLADANMNNENKDGNND</sequence>
<dbReference type="Pfam" id="PF02518">
    <property type="entry name" value="HATPase_c"/>
    <property type="match status" value="1"/>
</dbReference>
<dbReference type="InterPro" id="IPR005467">
    <property type="entry name" value="His_kinase_dom"/>
</dbReference>
<dbReference type="GO" id="GO:0004721">
    <property type="term" value="F:phosphoprotein phosphatase activity"/>
    <property type="evidence" value="ECO:0007669"/>
    <property type="project" value="TreeGrafter"/>
</dbReference>
<dbReference type="Pfam" id="PF00512">
    <property type="entry name" value="HisKA"/>
    <property type="match status" value="1"/>
</dbReference>
<dbReference type="Gene3D" id="1.10.287.130">
    <property type="match status" value="1"/>
</dbReference>
<dbReference type="Gene3D" id="3.30.565.10">
    <property type="entry name" value="Histidine kinase-like ATPase, C-terminal domain"/>
    <property type="match status" value="1"/>
</dbReference>
<evidence type="ECO:0000256" key="12">
    <source>
        <dbReference type="SAM" id="Phobius"/>
    </source>
</evidence>
<dbReference type="SUPFAM" id="SSF55874">
    <property type="entry name" value="ATPase domain of HSP90 chaperone/DNA topoisomerase II/histidine kinase"/>
    <property type="match status" value="1"/>
</dbReference>
<evidence type="ECO:0000256" key="4">
    <source>
        <dbReference type="ARBA" id="ARBA00022475"/>
    </source>
</evidence>
<keyword evidence="9" id="KW-0067">ATP-binding</keyword>
<proteinExistence type="predicted"/>
<dbReference type="GO" id="GO:0005524">
    <property type="term" value="F:ATP binding"/>
    <property type="evidence" value="ECO:0007669"/>
    <property type="project" value="UniProtKB-KW"/>
</dbReference>
<dbReference type="PANTHER" id="PTHR45453">
    <property type="entry name" value="PHOSPHATE REGULON SENSOR PROTEIN PHOR"/>
    <property type="match status" value="1"/>
</dbReference>
<dbReference type="InterPro" id="IPR050351">
    <property type="entry name" value="BphY/WalK/GraS-like"/>
</dbReference>
<keyword evidence="8" id="KW-0418">Kinase</keyword>
<dbReference type="SMART" id="SM00388">
    <property type="entry name" value="HisKA"/>
    <property type="match status" value="1"/>
</dbReference>
<dbReference type="CDD" id="cd00075">
    <property type="entry name" value="HATPase"/>
    <property type="match status" value="1"/>
</dbReference>
<evidence type="ECO:0000256" key="10">
    <source>
        <dbReference type="ARBA" id="ARBA00023012"/>
    </source>
</evidence>
<evidence type="ECO:0000256" key="8">
    <source>
        <dbReference type="ARBA" id="ARBA00022777"/>
    </source>
</evidence>
<dbReference type="GO" id="GO:0005886">
    <property type="term" value="C:plasma membrane"/>
    <property type="evidence" value="ECO:0007669"/>
    <property type="project" value="UniProtKB-SubCell"/>
</dbReference>
<dbReference type="CDD" id="cd00082">
    <property type="entry name" value="HisKA"/>
    <property type="match status" value="1"/>
</dbReference>
<evidence type="ECO:0000256" key="1">
    <source>
        <dbReference type="ARBA" id="ARBA00000085"/>
    </source>
</evidence>
<keyword evidence="11 12" id="KW-0472">Membrane</keyword>
<evidence type="ECO:0000256" key="9">
    <source>
        <dbReference type="ARBA" id="ARBA00022840"/>
    </source>
</evidence>
<dbReference type="AlphaFoldDB" id="A0A6J6IZX0"/>
<evidence type="ECO:0000259" key="13">
    <source>
        <dbReference type="PROSITE" id="PS50109"/>
    </source>
</evidence>
<dbReference type="GO" id="GO:0016036">
    <property type="term" value="P:cellular response to phosphate starvation"/>
    <property type="evidence" value="ECO:0007669"/>
    <property type="project" value="TreeGrafter"/>
</dbReference>
<dbReference type="PANTHER" id="PTHR45453:SF1">
    <property type="entry name" value="PHOSPHATE REGULON SENSOR PROTEIN PHOR"/>
    <property type="match status" value="1"/>
</dbReference>
<reference evidence="14" key="1">
    <citation type="submission" date="2020-05" db="EMBL/GenBank/DDBJ databases">
        <authorList>
            <person name="Chiriac C."/>
            <person name="Salcher M."/>
            <person name="Ghai R."/>
            <person name="Kavagutti S V."/>
        </authorList>
    </citation>
    <scope>NUCLEOTIDE SEQUENCE</scope>
</reference>
<evidence type="ECO:0000256" key="7">
    <source>
        <dbReference type="ARBA" id="ARBA00022741"/>
    </source>
</evidence>
<dbReference type="InterPro" id="IPR036097">
    <property type="entry name" value="HisK_dim/P_sf"/>
</dbReference>
<evidence type="ECO:0000256" key="6">
    <source>
        <dbReference type="ARBA" id="ARBA00022679"/>
    </source>
</evidence>
<keyword evidence="12" id="KW-0812">Transmembrane</keyword>
<feature type="domain" description="Histidine kinase" evidence="13">
    <location>
        <begin position="156"/>
        <end position="372"/>
    </location>
</feature>
<keyword evidence="7" id="KW-0547">Nucleotide-binding</keyword>
<dbReference type="InterPro" id="IPR003661">
    <property type="entry name" value="HisK_dim/P_dom"/>
</dbReference>
<dbReference type="SUPFAM" id="SSF47384">
    <property type="entry name" value="Homodimeric domain of signal transducing histidine kinase"/>
    <property type="match status" value="1"/>
</dbReference>
<gene>
    <name evidence="14" type="ORF">UFOPK2001_00426</name>
</gene>
<evidence type="ECO:0000256" key="3">
    <source>
        <dbReference type="ARBA" id="ARBA00012438"/>
    </source>
</evidence>
<dbReference type="FunFam" id="1.10.287.130:FF:000008">
    <property type="entry name" value="Two-component sensor histidine kinase"/>
    <property type="match status" value="1"/>
</dbReference>
<dbReference type="InterPro" id="IPR004358">
    <property type="entry name" value="Sig_transdc_His_kin-like_C"/>
</dbReference>
<keyword evidence="6" id="KW-0808">Transferase</keyword>
<dbReference type="GO" id="GO:0000155">
    <property type="term" value="F:phosphorelay sensor kinase activity"/>
    <property type="evidence" value="ECO:0007669"/>
    <property type="project" value="InterPro"/>
</dbReference>
<dbReference type="InterPro" id="IPR003594">
    <property type="entry name" value="HATPase_dom"/>
</dbReference>
<accession>A0A6J6IZX0</accession>
<comment type="catalytic activity">
    <reaction evidence="1">
        <text>ATP + protein L-histidine = ADP + protein N-phospho-L-histidine.</text>
        <dbReference type="EC" id="2.7.13.3"/>
    </reaction>
</comment>
<evidence type="ECO:0000256" key="2">
    <source>
        <dbReference type="ARBA" id="ARBA00004236"/>
    </source>
</evidence>
<dbReference type="EC" id="2.7.13.3" evidence="3"/>
<evidence type="ECO:0000256" key="11">
    <source>
        <dbReference type="ARBA" id="ARBA00023136"/>
    </source>
</evidence>
<evidence type="ECO:0000256" key="5">
    <source>
        <dbReference type="ARBA" id="ARBA00022553"/>
    </source>
</evidence>
<keyword evidence="10" id="KW-0902">Two-component regulatory system</keyword>
<keyword evidence="12" id="KW-1133">Transmembrane helix</keyword>
<dbReference type="SMART" id="SM00387">
    <property type="entry name" value="HATPase_c"/>
    <property type="match status" value="1"/>
</dbReference>
<feature type="transmembrane region" description="Helical" evidence="12">
    <location>
        <begin position="6"/>
        <end position="25"/>
    </location>
</feature>
<dbReference type="FunFam" id="3.30.565.10:FF:000006">
    <property type="entry name" value="Sensor histidine kinase WalK"/>
    <property type="match status" value="1"/>
</dbReference>
<name>A0A6J6IZX0_9ZZZZ</name>
<organism evidence="14">
    <name type="scientific">freshwater metagenome</name>
    <dbReference type="NCBI Taxonomy" id="449393"/>
    <lineage>
        <taxon>unclassified sequences</taxon>
        <taxon>metagenomes</taxon>
        <taxon>ecological metagenomes</taxon>
    </lineage>
</organism>
<keyword evidence="5" id="KW-0597">Phosphoprotein</keyword>
<dbReference type="EMBL" id="CAEZVN010000025">
    <property type="protein sequence ID" value="CAB4629509.1"/>
    <property type="molecule type" value="Genomic_DNA"/>
</dbReference>
<protein>
    <recommendedName>
        <fullName evidence="3">histidine kinase</fullName>
        <ecNumber evidence="3">2.7.13.3</ecNumber>
    </recommendedName>
</protein>
<evidence type="ECO:0000313" key="14">
    <source>
        <dbReference type="EMBL" id="CAB4629509.1"/>
    </source>
</evidence>
<dbReference type="PRINTS" id="PR00344">
    <property type="entry name" value="BCTRLSENSOR"/>
</dbReference>